<dbReference type="AlphaFoldDB" id="A0A8T1WSS3"/>
<proteinExistence type="predicted"/>
<organism evidence="1 2">
    <name type="scientific">Phytophthora boehmeriae</name>
    <dbReference type="NCBI Taxonomy" id="109152"/>
    <lineage>
        <taxon>Eukaryota</taxon>
        <taxon>Sar</taxon>
        <taxon>Stramenopiles</taxon>
        <taxon>Oomycota</taxon>
        <taxon>Peronosporomycetes</taxon>
        <taxon>Peronosporales</taxon>
        <taxon>Peronosporaceae</taxon>
        <taxon>Phytophthora</taxon>
    </lineage>
</organism>
<evidence type="ECO:0000313" key="1">
    <source>
        <dbReference type="EMBL" id="KAG7397132.1"/>
    </source>
</evidence>
<reference evidence="1" key="1">
    <citation type="submission" date="2021-02" db="EMBL/GenBank/DDBJ databases">
        <authorList>
            <person name="Palmer J.M."/>
        </authorList>
    </citation>
    <scope>NUCLEOTIDE SEQUENCE</scope>
    <source>
        <strain evidence="1">SCRP23</strain>
    </source>
</reference>
<gene>
    <name evidence="1" type="ORF">PHYBOEH_001231</name>
</gene>
<evidence type="ECO:0000313" key="2">
    <source>
        <dbReference type="Proteomes" id="UP000693981"/>
    </source>
</evidence>
<accession>A0A8T1WSS3</accession>
<sequence length="98" mass="11376">MKSRVLERFSSKDIYDLSEVDKTAHLDHIVELQIFVYVLRRLQDDEDWEMARQLCYIVANNIANLGLTSANINRIKGQAVRRKRMAVVRNSTEKLPSA</sequence>
<name>A0A8T1WSS3_9STRA</name>
<comment type="caution">
    <text evidence="1">The sequence shown here is derived from an EMBL/GenBank/DDBJ whole genome shotgun (WGS) entry which is preliminary data.</text>
</comment>
<protein>
    <submittedName>
        <fullName evidence="1">Uncharacterized protein</fullName>
    </submittedName>
</protein>
<dbReference type="Proteomes" id="UP000693981">
    <property type="component" value="Unassembled WGS sequence"/>
</dbReference>
<keyword evidence="2" id="KW-1185">Reference proteome</keyword>
<dbReference type="EMBL" id="JAGDFL010000125">
    <property type="protein sequence ID" value="KAG7397132.1"/>
    <property type="molecule type" value="Genomic_DNA"/>
</dbReference>